<dbReference type="Proteomes" id="UP000230233">
    <property type="component" value="Chromosome X"/>
</dbReference>
<evidence type="ECO:0000259" key="2">
    <source>
        <dbReference type="Pfam" id="PF26530"/>
    </source>
</evidence>
<dbReference type="AlphaFoldDB" id="A0A2G5T328"/>
<feature type="domain" description="NTF2-like" evidence="2">
    <location>
        <begin position="174"/>
        <end position="281"/>
    </location>
</feature>
<protein>
    <recommendedName>
        <fullName evidence="2">NTF2-like domain-containing protein</fullName>
    </recommendedName>
</protein>
<feature type="chain" id="PRO_5013935838" description="NTF2-like domain-containing protein" evidence="1">
    <location>
        <begin position="18"/>
        <end position="289"/>
    </location>
</feature>
<dbReference type="PANTHER" id="PTHR33940:SF1">
    <property type="entry name" value="APOLIPOPHORIN-RELATED"/>
    <property type="match status" value="1"/>
</dbReference>
<keyword evidence="4" id="KW-1185">Reference proteome</keyword>
<dbReference type="STRING" id="1611254.A0A2G5T328"/>
<proteinExistence type="predicted"/>
<dbReference type="OrthoDB" id="5806857at2759"/>
<dbReference type="PANTHER" id="PTHR33940">
    <property type="entry name" value="PROTEIN CBG13625"/>
    <property type="match status" value="1"/>
</dbReference>
<keyword evidence="1" id="KW-0732">Signal</keyword>
<name>A0A2G5T328_9PELO</name>
<dbReference type="InterPro" id="IPR058721">
    <property type="entry name" value="NTF2_3"/>
</dbReference>
<gene>
    <name evidence="3" type="primary">Cnig_chr_X.g26388</name>
    <name evidence="3" type="ORF">B9Z55_026388</name>
</gene>
<dbReference type="EMBL" id="PDUG01000006">
    <property type="protein sequence ID" value="PIC21622.1"/>
    <property type="molecule type" value="Genomic_DNA"/>
</dbReference>
<organism evidence="3 4">
    <name type="scientific">Caenorhabditis nigoni</name>
    <dbReference type="NCBI Taxonomy" id="1611254"/>
    <lineage>
        <taxon>Eukaryota</taxon>
        <taxon>Metazoa</taxon>
        <taxon>Ecdysozoa</taxon>
        <taxon>Nematoda</taxon>
        <taxon>Chromadorea</taxon>
        <taxon>Rhabditida</taxon>
        <taxon>Rhabditina</taxon>
        <taxon>Rhabditomorpha</taxon>
        <taxon>Rhabditoidea</taxon>
        <taxon>Rhabditidae</taxon>
        <taxon>Peloderinae</taxon>
        <taxon>Caenorhabditis</taxon>
    </lineage>
</organism>
<comment type="caution">
    <text evidence="3">The sequence shown here is derived from an EMBL/GenBank/DDBJ whole genome shotgun (WGS) entry which is preliminary data.</text>
</comment>
<accession>A0A2G5T328</accession>
<feature type="signal peptide" evidence="1">
    <location>
        <begin position="1"/>
        <end position="17"/>
    </location>
</feature>
<evidence type="ECO:0000313" key="4">
    <source>
        <dbReference type="Proteomes" id="UP000230233"/>
    </source>
</evidence>
<feature type="domain" description="NTF2-like" evidence="2">
    <location>
        <begin position="54"/>
        <end position="161"/>
    </location>
</feature>
<evidence type="ECO:0000313" key="3">
    <source>
        <dbReference type="EMBL" id="PIC21622.1"/>
    </source>
</evidence>
<sequence>MSSSILLLCLLAGTSWAFVPDDPDFRGIPSIGYPKDGFYLTRNAFAPSSDTAQQVVEKFLARMTRSLESKDVAVISGLFQPAFVFKGCRITGDKKEIVGRLSQLPAGTKFTFTLKSVLDTGSSIKFIVDASGFVSASAEVMFVLNKIDQQLEIGEATSCSRRFVGFFQPEDANAVIRRFLDHVKRVFASRSAVLVGNLLDDKFTFKTCGPHPKSEVVEEIMSFLSSGASIEFTLIDSKWIDQGQIEYTAEVNAWMMDRFKARFVYSPQRNVLLSGEFVGCPPKRFSVFY</sequence>
<dbReference type="Pfam" id="PF26530">
    <property type="entry name" value="NTF2_3"/>
    <property type="match status" value="2"/>
</dbReference>
<evidence type="ECO:0000256" key="1">
    <source>
        <dbReference type="SAM" id="SignalP"/>
    </source>
</evidence>
<reference evidence="4" key="1">
    <citation type="submission" date="2017-10" db="EMBL/GenBank/DDBJ databases">
        <title>Rapid genome shrinkage in a self-fertile nematode reveals novel sperm competition proteins.</title>
        <authorList>
            <person name="Yin D."/>
            <person name="Schwarz E.M."/>
            <person name="Thomas C.G."/>
            <person name="Felde R.L."/>
            <person name="Korf I.F."/>
            <person name="Cutter A.D."/>
            <person name="Schartner C.M."/>
            <person name="Ralston E.J."/>
            <person name="Meyer B.J."/>
            <person name="Haag E.S."/>
        </authorList>
    </citation>
    <scope>NUCLEOTIDE SEQUENCE [LARGE SCALE GENOMIC DNA]</scope>
    <source>
        <strain evidence="4">JU1422</strain>
    </source>
</reference>